<dbReference type="Gene3D" id="2.120.10.80">
    <property type="entry name" value="Kelch-type beta propeller"/>
    <property type="match status" value="1"/>
</dbReference>
<dbReference type="InterPro" id="IPR015915">
    <property type="entry name" value="Kelch-typ_b-propeller"/>
</dbReference>
<evidence type="ECO:0000256" key="2">
    <source>
        <dbReference type="SAM" id="Phobius"/>
    </source>
</evidence>
<protein>
    <recommendedName>
        <fullName evidence="6">Galactose oxidase</fullName>
    </recommendedName>
</protein>
<dbReference type="AlphaFoldDB" id="A0A086TJR2"/>
<keyword evidence="2" id="KW-0812">Transmembrane</keyword>
<dbReference type="PANTHER" id="PTHR23244">
    <property type="entry name" value="KELCH REPEAT DOMAIN"/>
    <property type="match status" value="1"/>
</dbReference>
<feature type="region of interest" description="Disordered" evidence="1">
    <location>
        <begin position="412"/>
        <end position="447"/>
    </location>
</feature>
<dbReference type="EMBL" id="KN042433">
    <property type="protein sequence ID" value="KFH62189.1"/>
    <property type="molecule type" value="Genomic_DNA"/>
</dbReference>
<feature type="chain" id="PRO_5001815816" description="Galactose oxidase" evidence="3">
    <location>
        <begin position="40"/>
        <end position="631"/>
    </location>
</feature>
<feature type="compositionally biased region" description="Polar residues" evidence="1">
    <location>
        <begin position="429"/>
        <end position="442"/>
    </location>
</feature>
<feature type="compositionally biased region" description="Polar residues" evidence="1">
    <location>
        <begin position="592"/>
        <end position="620"/>
    </location>
</feature>
<dbReference type="OrthoDB" id="10251809at2759"/>
<keyword evidence="3" id="KW-0732">Signal</keyword>
<reference evidence="4 5" key="1">
    <citation type="submission" date="2011-02" db="EMBL/GenBank/DDBJ databases">
        <title>The Genome Sequence of Mortierella verticillata NRRL 6337.</title>
        <authorList>
            <consortium name="The Broad Institute Genome Sequencing Platform"/>
            <person name="Russ C."/>
            <person name="Cuomo C."/>
            <person name="Burger G."/>
            <person name="Gray M.W."/>
            <person name="Holland P.W.H."/>
            <person name="King N."/>
            <person name="Lang F.B.F."/>
            <person name="Roger A.J."/>
            <person name="Ruiz-Trillo I."/>
            <person name="Young S.K."/>
            <person name="Zeng Q."/>
            <person name="Gargeya S."/>
            <person name="Alvarado L."/>
            <person name="Berlin A."/>
            <person name="Chapman S.B."/>
            <person name="Chen Z."/>
            <person name="Freedman E."/>
            <person name="Gellesch M."/>
            <person name="Goldberg J."/>
            <person name="Griggs A."/>
            <person name="Gujja S."/>
            <person name="Heilman E."/>
            <person name="Heiman D."/>
            <person name="Howarth C."/>
            <person name="Mehta T."/>
            <person name="Neiman D."/>
            <person name="Pearson M."/>
            <person name="Roberts A."/>
            <person name="Saif S."/>
            <person name="Shea T."/>
            <person name="Shenoy N."/>
            <person name="Sisk P."/>
            <person name="Stolte C."/>
            <person name="Sykes S."/>
            <person name="White J."/>
            <person name="Yandava C."/>
            <person name="Haas B."/>
            <person name="Nusbaum C."/>
            <person name="Birren B."/>
        </authorList>
    </citation>
    <scope>NUCLEOTIDE SEQUENCE [LARGE SCALE GENOMIC DNA]</scope>
    <source>
        <strain evidence="4 5">NRRL 6337</strain>
    </source>
</reference>
<evidence type="ECO:0000313" key="4">
    <source>
        <dbReference type="EMBL" id="KFH62189.1"/>
    </source>
</evidence>
<evidence type="ECO:0008006" key="6">
    <source>
        <dbReference type="Google" id="ProtNLM"/>
    </source>
</evidence>
<proteinExistence type="predicted"/>
<feature type="signal peptide" evidence="3">
    <location>
        <begin position="1"/>
        <end position="39"/>
    </location>
</feature>
<feature type="region of interest" description="Disordered" evidence="1">
    <location>
        <begin position="542"/>
        <end position="631"/>
    </location>
</feature>
<dbReference type="PANTHER" id="PTHR23244:SF486">
    <property type="entry name" value="F-BOX_KELCH-REPEAT PLANT PROTEIN"/>
    <property type="match status" value="1"/>
</dbReference>
<name>A0A086TJR2_9FUNG</name>
<sequence>MTNTQPNSGHPRCNGPSKSRITLALVVMGLLDLISTAHAQLPLFPVSVQAPSYSRTSTYMYILGGNTTTSQVLGQFYKLDLAVPWKTAAPVWTRLADGPQQFLFPSTWSKDERTLATFHVAEGVLSYLYSATTNTWVQSRLKVSHDGLQGVNAVTDPNTGLAYLAAGYMGARDTMDVYNFGADSMSSRALPSTIFQARSYYGNVWSKKRNSILYFGGYTALMQKIPDQNIVTEYVASTYVWQTMVTSGIAPVMRADHCMASNDDGTQVVIYGGRFADLSVTNDLYILNTVSQTWEQGTSGPYRLYSACTIAGDLLIVWAGLDQTLNKPDTDMLVYNITSKLWQSEYTPPASYIAARQNETAGPDSGVPGGIDTGAPSPPRSQAVLIAGASVGGVAVICIIVLLALIHNRRKNNRGSPVDTKGDEDRSVLQRSRGVTPQQQRHVTGESEEELQNLRAQIQTHQEEIDLHRRLLLLQQQQQQQQRLQLQQNQQQILQRPYTHVDYTSHPPMYSPGLPPNIFTHDPEKAQGLAVYPSGYPQVHPNSYAAMDPYPSNGEGPSIGQHVQRQPSSSSHMSHMSRDMSSSYGLLESVNHAPSTSHTPSRGNSIGTAYQGHQSQSDQPPKNPQFGARER</sequence>
<gene>
    <name evidence="4" type="ORF">MVEG_11827</name>
</gene>
<evidence type="ECO:0000256" key="1">
    <source>
        <dbReference type="SAM" id="MobiDB-lite"/>
    </source>
</evidence>
<keyword evidence="5" id="KW-1185">Reference proteome</keyword>
<dbReference type="InterPro" id="IPR011043">
    <property type="entry name" value="Gal_Oxase/kelch_b-propeller"/>
</dbReference>
<keyword evidence="2" id="KW-0472">Membrane</keyword>
<feature type="transmembrane region" description="Helical" evidence="2">
    <location>
        <begin position="383"/>
        <end position="406"/>
    </location>
</feature>
<evidence type="ECO:0000313" key="5">
    <source>
        <dbReference type="Proteomes" id="UP000243308"/>
    </source>
</evidence>
<evidence type="ECO:0000256" key="3">
    <source>
        <dbReference type="SAM" id="SignalP"/>
    </source>
</evidence>
<accession>A0A086TJR2</accession>
<dbReference type="Pfam" id="PF24681">
    <property type="entry name" value="Kelch_KLHDC2_KLHL20_DRC7"/>
    <property type="match status" value="1"/>
</dbReference>
<dbReference type="Proteomes" id="UP000243308">
    <property type="component" value="Unassembled WGS sequence"/>
</dbReference>
<dbReference type="SUPFAM" id="SSF50965">
    <property type="entry name" value="Galactose oxidase, central domain"/>
    <property type="match status" value="1"/>
</dbReference>
<keyword evidence="2" id="KW-1133">Transmembrane helix</keyword>
<organism evidence="4 5">
    <name type="scientific">Podila verticillata NRRL 6337</name>
    <dbReference type="NCBI Taxonomy" id="1069443"/>
    <lineage>
        <taxon>Eukaryota</taxon>
        <taxon>Fungi</taxon>
        <taxon>Fungi incertae sedis</taxon>
        <taxon>Mucoromycota</taxon>
        <taxon>Mortierellomycotina</taxon>
        <taxon>Mortierellomycetes</taxon>
        <taxon>Mortierellales</taxon>
        <taxon>Mortierellaceae</taxon>
        <taxon>Podila</taxon>
    </lineage>
</organism>
<feature type="compositionally biased region" description="Low complexity" evidence="1">
    <location>
        <begin position="568"/>
        <end position="583"/>
    </location>
</feature>